<dbReference type="Proteomes" id="UP000559626">
    <property type="component" value="Unassembled WGS sequence"/>
</dbReference>
<keyword evidence="2" id="KW-1185">Reference proteome</keyword>
<name>A0A7Y0AHZ7_9BACT</name>
<gene>
    <name evidence="1" type="ORF">HHL22_21215</name>
</gene>
<accession>A0A7Y0AHZ7</accession>
<dbReference type="AlphaFoldDB" id="A0A7Y0AHZ7"/>
<organism evidence="1 2">
    <name type="scientific">Hymenobacter polaris</name>
    <dbReference type="NCBI Taxonomy" id="2682546"/>
    <lineage>
        <taxon>Bacteria</taxon>
        <taxon>Pseudomonadati</taxon>
        <taxon>Bacteroidota</taxon>
        <taxon>Cytophagia</taxon>
        <taxon>Cytophagales</taxon>
        <taxon>Hymenobacteraceae</taxon>
        <taxon>Hymenobacter</taxon>
    </lineage>
</organism>
<sequence>MNRVFALLAATLALGGTACQKTEALPQGQGLVGEWNWVQSRGGLTGNQTYTPASTGTTIRWVFRADSTVQVSTTRQGVTQPMQMGTYSLGVAKSIYSGQPARALTIRLKQAQTYILSELSSNRLVVDDNAYDGFGDTYERL</sequence>
<proteinExistence type="predicted"/>
<dbReference type="EMBL" id="JABBGH010000003">
    <property type="protein sequence ID" value="NML67729.1"/>
    <property type="molecule type" value="Genomic_DNA"/>
</dbReference>
<evidence type="ECO:0000313" key="1">
    <source>
        <dbReference type="EMBL" id="NML67729.1"/>
    </source>
</evidence>
<dbReference type="PROSITE" id="PS51257">
    <property type="entry name" value="PROKAR_LIPOPROTEIN"/>
    <property type="match status" value="1"/>
</dbReference>
<comment type="caution">
    <text evidence="1">The sequence shown here is derived from an EMBL/GenBank/DDBJ whole genome shotgun (WGS) entry which is preliminary data.</text>
</comment>
<protein>
    <recommendedName>
        <fullName evidence="3">Lipocalin-like domain-containing protein</fullName>
    </recommendedName>
</protein>
<evidence type="ECO:0008006" key="3">
    <source>
        <dbReference type="Google" id="ProtNLM"/>
    </source>
</evidence>
<dbReference type="RefSeq" id="WP_169533379.1">
    <property type="nucleotide sequence ID" value="NZ_JABBGH010000003.1"/>
</dbReference>
<reference evidence="1 2" key="1">
    <citation type="submission" date="2020-04" db="EMBL/GenBank/DDBJ databases">
        <title>Hymenobacter polaris sp. nov., isolated from Arctic soil.</title>
        <authorList>
            <person name="Dahal R.H."/>
        </authorList>
    </citation>
    <scope>NUCLEOTIDE SEQUENCE [LARGE SCALE GENOMIC DNA]</scope>
    <source>
        <strain evidence="1 2">RP-2-7</strain>
    </source>
</reference>
<evidence type="ECO:0000313" key="2">
    <source>
        <dbReference type="Proteomes" id="UP000559626"/>
    </source>
</evidence>